<organism evidence="4 5">
    <name type="scientific">Acinetobacter equi</name>
    <dbReference type="NCBI Taxonomy" id="1324350"/>
    <lineage>
        <taxon>Bacteria</taxon>
        <taxon>Pseudomonadati</taxon>
        <taxon>Pseudomonadota</taxon>
        <taxon>Gammaproteobacteria</taxon>
        <taxon>Moraxellales</taxon>
        <taxon>Moraxellaceae</taxon>
        <taxon>Acinetobacter</taxon>
    </lineage>
</organism>
<dbReference type="KEGG" id="aei:AOY20_01220"/>
<name>A0A0N9V4V8_9GAMM</name>
<sequence length="297" mass="32747">MDHKSLLLISSFLIGSSSSLYANDISTSENTDASLLNESEYSEQTKLKDLKNVRLKDLKVDANAAQPDAVKDPLEPLNRKIYQLNDTVDQNIVRPIAVQYKEKVPVDVRDSYSSFRTNLTEPWSAVNQLIQGRPLRALKTLSRFTINTVTTLGFADPAQHIGLGAENDGFANTLGYYGVPSGPYIVLPVFGPSTIRDGVGLAVDTVGRPQEYLDGQETLYWSDQAGRGISARASLIDLEGAVQGDKYASLRDIYLQRRNFVIAEKKGLEADAIQFIDDIDDDFSDEDTSTSKSDSQK</sequence>
<dbReference type="InterPro" id="IPR007428">
    <property type="entry name" value="MlaA"/>
</dbReference>
<evidence type="ECO:0000313" key="4">
    <source>
        <dbReference type="EMBL" id="ALH94268.1"/>
    </source>
</evidence>
<gene>
    <name evidence="4" type="ORF">AOY20_01220</name>
</gene>
<dbReference type="PRINTS" id="PR01805">
    <property type="entry name" value="VACJLIPOPROT"/>
</dbReference>
<evidence type="ECO:0000256" key="3">
    <source>
        <dbReference type="SAM" id="SignalP"/>
    </source>
</evidence>
<keyword evidence="2 3" id="KW-0732">Signal</keyword>
<evidence type="ECO:0000256" key="2">
    <source>
        <dbReference type="ARBA" id="ARBA00022729"/>
    </source>
</evidence>
<keyword evidence="4" id="KW-0449">Lipoprotein</keyword>
<accession>A0A0N9V4V8</accession>
<feature type="chain" id="PRO_5006039289" evidence="3">
    <location>
        <begin position="23"/>
        <end position="297"/>
    </location>
</feature>
<protein>
    <submittedName>
        <fullName evidence="4">VacJ family lipoprotein</fullName>
    </submittedName>
</protein>
<dbReference type="GO" id="GO:0016020">
    <property type="term" value="C:membrane"/>
    <property type="evidence" value="ECO:0007669"/>
    <property type="project" value="InterPro"/>
</dbReference>
<dbReference type="EMBL" id="CP012808">
    <property type="protein sequence ID" value="ALH94268.1"/>
    <property type="molecule type" value="Genomic_DNA"/>
</dbReference>
<evidence type="ECO:0000256" key="1">
    <source>
        <dbReference type="ARBA" id="ARBA00010634"/>
    </source>
</evidence>
<feature type="signal peptide" evidence="3">
    <location>
        <begin position="1"/>
        <end position="22"/>
    </location>
</feature>
<dbReference type="AlphaFoldDB" id="A0A0N9V4V8"/>
<dbReference type="Proteomes" id="UP000064939">
    <property type="component" value="Chromosome"/>
</dbReference>
<proteinExistence type="inferred from homology"/>
<comment type="similarity">
    <text evidence="1">Belongs to the MlaA family.</text>
</comment>
<dbReference type="OrthoDB" id="9785326at2"/>
<dbReference type="GO" id="GO:0120010">
    <property type="term" value="P:intermembrane phospholipid transfer"/>
    <property type="evidence" value="ECO:0007669"/>
    <property type="project" value="TreeGrafter"/>
</dbReference>
<evidence type="ECO:0000313" key="5">
    <source>
        <dbReference type="Proteomes" id="UP000064939"/>
    </source>
</evidence>
<reference evidence="4 5" key="1">
    <citation type="journal article" date="2015" name="Int. J. Syst. Evol. Microbiol.">
        <title>Acinetobacter equi sp. nov. isolated from horse faeces.</title>
        <authorList>
            <person name="Poppel M.T."/>
            <person name="Skiebe E."/>
            <person name="Laue M."/>
            <person name="Bergmann H."/>
            <person name="Ebersberger I."/>
            <person name="Garn T."/>
            <person name="Fruth A."/>
            <person name="Baumgardt S."/>
            <person name="Busse H.J."/>
            <person name="Wilharm G."/>
        </authorList>
    </citation>
    <scope>NUCLEOTIDE SEQUENCE [LARGE SCALE GENOMIC DNA]</scope>
    <source>
        <strain evidence="4 5">114</strain>
    </source>
</reference>
<dbReference type="PANTHER" id="PTHR30035:SF3">
    <property type="entry name" value="INTERMEMBRANE PHOSPHOLIPID TRANSPORT SYSTEM LIPOPROTEIN MLAA"/>
    <property type="match status" value="1"/>
</dbReference>
<dbReference type="PANTHER" id="PTHR30035">
    <property type="entry name" value="LIPOPROTEIN VACJ-RELATED"/>
    <property type="match status" value="1"/>
</dbReference>
<keyword evidence="5" id="KW-1185">Reference proteome</keyword>
<dbReference type="STRING" id="1324350.AOY20_01220"/>
<dbReference type="RefSeq" id="WP_054580182.1">
    <property type="nucleotide sequence ID" value="NZ_CP012808.1"/>
</dbReference>
<dbReference type="Pfam" id="PF04333">
    <property type="entry name" value="MlaA"/>
    <property type="match status" value="1"/>
</dbReference>